<evidence type="ECO:0000313" key="6">
    <source>
        <dbReference type="EMBL" id="KAK2169147.1"/>
    </source>
</evidence>
<keyword evidence="3" id="KW-0235">DNA replication</keyword>
<evidence type="ECO:0000313" key="7">
    <source>
        <dbReference type="Proteomes" id="UP001208570"/>
    </source>
</evidence>
<dbReference type="Pfam" id="PF02724">
    <property type="entry name" value="CDC45"/>
    <property type="match status" value="2"/>
</dbReference>
<evidence type="ECO:0000256" key="5">
    <source>
        <dbReference type="ARBA" id="ARBA00023306"/>
    </source>
</evidence>
<evidence type="ECO:0000256" key="2">
    <source>
        <dbReference type="ARBA" id="ARBA00010727"/>
    </source>
</evidence>
<dbReference type="EMBL" id="JAODUP010000012">
    <property type="protein sequence ID" value="KAK2169147.1"/>
    <property type="molecule type" value="Genomic_DNA"/>
</dbReference>
<gene>
    <name evidence="6" type="ORF">LSH36_12g20040</name>
</gene>
<protein>
    <recommendedName>
        <fullName evidence="8">Cell division cycle 45</fullName>
    </recommendedName>
</protein>
<reference evidence="6" key="1">
    <citation type="journal article" date="2023" name="Mol. Biol. Evol.">
        <title>Third-Generation Sequencing Reveals the Adaptive Role of the Epigenome in Three Deep-Sea Polychaetes.</title>
        <authorList>
            <person name="Perez M."/>
            <person name="Aroh O."/>
            <person name="Sun Y."/>
            <person name="Lan Y."/>
            <person name="Juniper S.K."/>
            <person name="Young C.R."/>
            <person name="Angers B."/>
            <person name="Qian P.Y."/>
        </authorList>
    </citation>
    <scope>NUCLEOTIDE SEQUENCE</scope>
    <source>
        <strain evidence="6">P08H-3</strain>
    </source>
</reference>
<comment type="similarity">
    <text evidence="2">Belongs to the CDC45 family.</text>
</comment>
<evidence type="ECO:0000256" key="1">
    <source>
        <dbReference type="ARBA" id="ARBA00004123"/>
    </source>
</evidence>
<sequence length="525" mass="60864">MWSCKLSTGTVYAADKEPRTEHRVLVLVAFEIDALCACKILQYLFQCDHVLYTIVPVTGKQDLERAFVEHSEGVQVCLLMKEDDLENIPEFRDVFLEDESDEDDLDNDSDDPETGQKKRRFDEAALIKRMEKRKWEENRKKILFEYTEFSGYGLSSSLLLYDMAWKMSKDTNDLLWLAIIGVTEQYINQHVERDKYMESIAELQPHVSRLNHRPDDEESSISIDCLKVMFDNELRLTMYRHWSLFESLCHSEYTTCKFKIWTMKGRKRLHEFLADMGLPLVQCKQKFTSMDVSYKESVKDLFKKFQDKYSINEQDLFLPSFHAQYGYKNRYCATDVIYASEAVLQDVEKEYSDSDNFLHTLDLLNRSKTECMEKGIEMAKIQLSALVKQVQSFLDANLVISAGPFLYAFVQEGTPDVKFFAKPINLARLARFTLEAYCCVSRNKKVKTLPFVLGAHHNSDMGTMLVIGIPPVLDKSLKNCFGKAFEQAAATTNSRTLHDFFDSHIIELKSEDRSKFFDALISLLQ</sequence>
<proteinExistence type="inferred from homology"/>
<comment type="caution">
    <text evidence="6">The sequence shown here is derived from an EMBL/GenBank/DDBJ whole genome shotgun (WGS) entry which is preliminary data.</text>
</comment>
<keyword evidence="4" id="KW-0539">Nucleus</keyword>
<dbReference type="PANTHER" id="PTHR10507:SF0">
    <property type="entry name" value="CELL DIVISION CONTROL PROTEIN 45 HOMOLOG"/>
    <property type="match status" value="1"/>
</dbReference>
<keyword evidence="5" id="KW-0131">Cell cycle</keyword>
<dbReference type="PANTHER" id="PTHR10507">
    <property type="entry name" value="CDC45-RELATED PROTEIN"/>
    <property type="match status" value="1"/>
</dbReference>
<evidence type="ECO:0000256" key="3">
    <source>
        <dbReference type="ARBA" id="ARBA00022705"/>
    </source>
</evidence>
<dbReference type="GO" id="GO:0000727">
    <property type="term" value="P:double-strand break repair via break-induced replication"/>
    <property type="evidence" value="ECO:0007669"/>
    <property type="project" value="TreeGrafter"/>
</dbReference>
<dbReference type="GO" id="GO:0003697">
    <property type="term" value="F:single-stranded DNA binding"/>
    <property type="evidence" value="ECO:0007669"/>
    <property type="project" value="TreeGrafter"/>
</dbReference>
<dbReference type="GO" id="GO:0006270">
    <property type="term" value="P:DNA replication initiation"/>
    <property type="evidence" value="ECO:0007669"/>
    <property type="project" value="InterPro"/>
</dbReference>
<evidence type="ECO:0008006" key="8">
    <source>
        <dbReference type="Google" id="ProtNLM"/>
    </source>
</evidence>
<dbReference type="Proteomes" id="UP001208570">
    <property type="component" value="Unassembled WGS sequence"/>
</dbReference>
<dbReference type="GO" id="GO:0031261">
    <property type="term" value="C:DNA replication preinitiation complex"/>
    <property type="evidence" value="ECO:0007669"/>
    <property type="project" value="TreeGrafter"/>
</dbReference>
<comment type="subcellular location">
    <subcellularLocation>
        <location evidence="1">Nucleus</location>
    </subcellularLocation>
</comment>
<dbReference type="InterPro" id="IPR003874">
    <property type="entry name" value="CDC45"/>
</dbReference>
<name>A0AAD9NG89_9ANNE</name>
<dbReference type="AlphaFoldDB" id="A0AAD9NG89"/>
<dbReference type="GO" id="GO:1902977">
    <property type="term" value="P:mitotic DNA replication preinitiation complex assembly"/>
    <property type="evidence" value="ECO:0007669"/>
    <property type="project" value="TreeGrafter"/>
</dbReference>
<dbReference type="GO" id="GO:0003688">
    <property type="term" value="F:DNA replication origin binding"/>
    <property type="evidence" value="ECO:0007669"/>
    <property type="project" value="TreeGrafter"/>
</dbReference>
<evidence type="ECO:0000256" key="4">
    <source>
        <dbReference type="ARBA" id="ARBA00023242"/>
    </source>
</evidence>
<accession>A0AAD9NG89</accession>
<organism evidence="6 7">
    <name type="scientific">Paralvinella palmiformis</name>
    <dbReference type="NCBI Taxonomy" id="53620"/>
    <lineage>
        <taxon>Eukaryota</taxon>
        <taxon>Metazoa</taxon>
        <taxon>Spiralia</taxon>
        <taxon>Lophotrochozoa</taxon>
        <taxon>Annelida</taxon>
        <taxon>Polychaeta</taxon>
        <taxon>Sedentaria</taxon>
        <taxon>Canalipalpata</taxon>
        <taxon>Terebellida</taxon>
        <taxon>Terebelliformia</taxon>
        <taxon>Alvinellidae</taxon>
        <taxon>Paralvinella</taxon>
    </lineage>
</organism>
<dbReference type="GO" id="GO:0003682">
    <property type="term" value="F:chromatin binding"/>
    <property type="evidence" value="ECO:0007669"/>
    <property type="project" value="TreeGrafter"/>
</dbReference>
<keyword evidence="7" id="KW-1185">Reference proteome</keyword>